<evidence type="ECO:0000313" key="4">
    <source>
        <dbReference type="Proteomes" id="UP001234178"/>
    </source>
</evidence>
<evidence type="ECO:0000256" key="1">
    <source>
        <dbReference type="SAM" id="MobiDB-lite"/>
    </source>
</evidence>
<evidence type="ECO:0000259" key="2">
    <source>
        <dbReference type="Pfam" id="PF18804"/>
    </source>
</evidence>
<comment type="caution">
    <text evidence="3">The sequence shown here is derived from an EMBL/GenBank/DDBJ whole genome shotgun (WGS) entry which is preliminary data.</text>
</comment>
<feature type="region of interest" description="Disordered" evidence="1">
    <location>
        <begin position="628"/>
        <end position="651"/>
    </location>
</feature>
<proteinExistence type="predicted"/>
<dbReference type="InterPro" id="IPR040521">
    <property type="entry name" value="KDZ"/>
</dbReference>
<feature type="domain" description="CxC3 like cysteine cluster" evidence="2">
    <location>
        <begin position="229"/>
        <end position="291"/>
    </location>
</feature>
<sequence length="651" mass="75253">MTKQENFLKSLKHELYIKKQKKYKVEKYKKNDVEDIEKSEASTEDFETLIRGCNPAEEDIGNFEATATNHDESAVPLELYLNRLQSDFEISDSEFQNTDSMQDNEDKMKKHAKRMGQIAEDWDEHWERVVEVHIGSYATLPSLCWNCKTSLTSCYIRCLCCVKTFCPECDSQFHLWNAFHQRQLLFNAELIKLRSRDFWDQNLSVVVERDVAVPCFIPPRCKSCRSHPACGITEEASVRNYVESGYWPGSPTRTCTLFTQTYMTHWFHTKHQIPSTAAMKYMEVSGKMSSEGGRNPVINPIMFRTASSQFSYINHMIDVDIKQDEKMRCKACVLPCMYSHFDVIFKLYRYKAARSGHFKSLYGDSVIVSDEKIEVHVAEINKLKPQKGYDNCGNSTYKAGKETTSRHRTQYETGLGSACCRHGVVLVAANLKTGENYRIVHFFQHFLWTIGYIYFCYDVICNYEKFLKDLIKVSEGHLLHGEWARMSKEMVGFLSVLHGDNNGRWREWACASLGEEQEQVFARFAKYGLVTKHMSPASRNDHLSEMIENHNKEKDDGMDYALAKRAKKASIKQNATQKKLDVLLSQRGLKETDLPGILTKLQQLAYEKRNNDTVTEDFKSPHKENLIESETVGTNEKKEGKEITEFFQSRS</sequence>
<dbReference type="Pfam" id="PF18804">
    <property type="entry name" value="CxC3"/>
    <property type="match status" value="1"/>
</dbReference>
<dbReference type="Pfam" id="PF18758">
    <property type="entry name" value="KDZ"/>
    <property type="match status" value="1"/>
</dbReference>
<gene>
    <name evidence="3" type="ORF">OUZ56_007356</name>
</gene>
<feature type="compositionally biased region" description="Basic and acidic residues" evidence="1">
    <location>
        <begin position="635"/>
        <end position="644"/>
    </location>
</feature>
<dbReference type="InterPro" id="IPR040564">
    <property type="entry name" value="CxC3-like"/>
</dbReference>
<accession>A0ABR0A9R4</accession>
<protein>
    <recommendedName>
        <fullName evidence="2">CxC3 like cysteine cluster domain-containing protein</fullName>
    </recommendedName>
</protein>
<organism evidence="3 4">
    <name type="scientific">Daphnia magna</name>
    <dbReference type="NCBI Taxonomy" id="35525"/>
    <lineage>
        <taxon>Eukaryota</taxon>
        <taxon>Metazoa</taxon>
        <taxon>Ecdysozoa</taxon>
        <taxon>Arthropoda</taxon>
        <taxon>Crustacea</taxon>
        <taxon>Branchiopoda</taxon>
        <taxon>Diplostraca</taxon>
        <taxon>Cladocera</taxon>
        <taxon>Anomopoda</taxon>
        <taxon>Daphniidae</taxon>
        <taxon>Daphnia</taxon>
    </lineage>
</organism>
<dbReference type="EMBL" id="JAOYFB010000037">
    <property type="protein sequence ID" value="KAK4021867.1"/>
    <property type="molecule type" value="Genomic_DNA"/>
</dbReference>
<reference evidence="3 4" key="1">
    <citation type="journal article" date="2023" name="Nucleic Acids Res.">
        <title>The hologenome of Daphnia magna reveals possible DNA methylation and microbiome-mediated evolution of the host genome.</title>
        <authorList>
            <person name="Chaturvedi A."/>
            <person name="Li X."/>
            <person name="Dhandapani V."/>
            <person name="Marshall H."/>
            <person name="Kissane S."/>
            <person name="Cuenca-Cambronero M."/>
            <person name="Asole G."/>
            <person name="Calvet F."/>
            <person name="Ruiz-Romero M."/>
            <person name="Marangio P."/>
            <person name="Guigo R."/>
            <person name="Rago D."/>
            <person name="Mirbahai L."/>
            <person name="Eastwood N."/>
            <person name="Colbourne J.K."/>
            <person name="Zhou J."/>
            <person name="Mallon E."/>
            <person name="Orsini L."/>
        </authorList>
    </citation>
    <scope>NUCLEOTIDE SEQUENCE [LARGE SCALE GENOMIC DNA]</scope>
    <source>
        <strain evidence="3">LRV0_1</strain>
    </source>
</reference>
<dbReference type="PANTHER" id="PTHR33104:SF2">
    <property type="entry name" value="CXC3 LIKE CYSTEINE CLUSTER DOMAIN-CONTAINING PROTEIN"/>
    <property type="match status" value="1"/>
</dbReference>
<keyword evidence="4" id="KW-1185">Reference proteome</keyword>
<dbReference type="Proteomes" id="UP001234178">
    <property type="component" value="Unassembled WGS sequence"/>
</dbReference>
<dbReference type="PANTHER" id="PTHR33104">
    <property type="entry name" value="SI:DKEY-29D5.2"/>
    <property type="match status" value="1"/>
</dbReference>
<evidence type="ECO:0000313" key="3">
    <source>
        <dbReference type="EMBL" id="KAK4021867.1"/>
    </source>
</evidence>
<name>A0ABR0A9R4_9CRUS</name>